<gene>
    <name evidence="2" type="ORF">AHIS1636_26600</name>
</gene>
<accession>A0ABQ5MWA6</accession>
<protein>
    <submittedName>
        <fullName evidence="2">Uncharacterized protein</fullName>
    </submittedName>
</protein>
<comment type="caution">
    <text evidence="2">The sequence shown here is derived from an EMBL/GenBank/DDBJ whole genome shotgun (WGS) entry which is preliminary data.</text>
</comment>
<evidence type="ECO:0000256" key="1">
    <source>
        <dbReference type="SAM" id="MobiDB-lite"/>
    </source>
</evidence>
<keyword evidence="3" id="KW-1185">Reference proteome</keyword>
<sequence>MFELALAEGLSVSFQRYPLPASGLLSSLPASAGALPCCSAGPGSFLVALPQGEGCWIGITASGAIPPADVGVLVHTADHRTVDPLSGGEAGQPPGPSRVRVPPSAQVPGIGRNDGGWWCLRRPPAPAGFPAVRSLDVYAGGRGSAASLRARFVPAPVFERLGGGITPPLRPDARYGGWRLP</sequence>
<evidence type="ECO:0000313" key="3">
    <source>
        <dbReference type="Proteomes" id="UP001209654"/>
    </source>
</evidence>
<feature type="region of interest" description="Disordered" evidence="1">
    <location>
        <begin position="81"/>
        <end position="101"/>
    </location>
</feature>
<organism evidence="2 3">
    <name type="scientific">Arthrobacter mangrovi</name>
    <dbReference type="NCBI Taxonomy" id="2966350"/>
    <lineage>
        <taxon>Bacteria</taxon>
        <taxon>Bacillati</taxon>
        <taxon>Actinomycetota</taxon>
        <taxon>Actinomycetes</taxon>
        <taxon>Micrococcales</taxon>
        <taxon>Micrococcaceae</taxon>
        <taxon>Arthrobacter</taxon>
    </lineage>
</organism>
<evidence type="ECO:0000313" key="2">
    <source>
        <dbReference type="EMBL" id="GLB68218.1"/>
    </source>
</evidence>
<dbReference type="RefSeq" id="WP_264796314.1">
    <property type="nucleotide sequence ID" value="NZ_BRVS01000013.1"/>
</dbReference>
<reference evidence="2 3" key="1">
    <citation type="journal article" date="2023" name="Int. J. Syst. Evol. Microbiol.">
        <title>Arthrobacter mangrovi sp. nov., an actinobacterium isolated from the rhizosphere of a mangrove.</title>
        <authorList>
            <person name="Hamada M."/>
            <person name="Saitou S."/>
            <person name="Enomoto N."/>
            <person name="Nanri K."/>
            <person name="Hidaka K."/>
            <person name="Miura T."/>
            <person name="Tamura T."/>
        </authorList>
    </citation>
    <scope>NUCLEOTIDE SEQUENCE [LARGE SCALE GENOMIC DNA]</scope>
    <source>
        <strain evidence="2 3">NBRC 112813</strain>
    </source>
</reference>
<proteinExistence type="predicted"/>
<dbReference type="EMBL" id="BRVS01000013">
    <property type="protein sequence ID" value="GLB68218.1"/>
    <property type="molecule type" value="Genomic_DNA"/>
</dbReference>
<dbReference type="Proteomes" id="UP001209654">
    <property type="component" value="Unassembled WGS sequence"/>
</dbReference>
<name>A0ABQ5MWA6_9MICC</name>